<accession>A0A271LHE1</accession>
<dbReference type="PROSITE" id="PS51318">
    <property type="entry name" value="TAT"/>
    <property type="match status" value="1"/>
</dbReference>
<keyword evidence="4" id="KW-1185">Reference proteome</keyword>
<evidence type="ECO:0000313" key="3">
    <source>
        <dbReference type="EMBL" id="PAQ06740.1"/>
    </source>
</evidence>
<dbReference type="OrthoDB" id="8091937at2"/>
<proteinExistence type="predicted"/>
<dbReference type="SUPFAM" id="SSF51445">
    <property type="entry name" value="(Trans)glycosidases"/>
    <property type="match status" value="1"/>
</dbReference>
<dbReference type="InterPro" id="IPR006311">
    <property type="entry name" value="TAT_signal"/>
</dbReference>
<keyword evidence="1" id="KW-0732">Signal</keyword>
<dbReference type="InterPro" id="IPR015020">
    <property type="entry name" value="Rv2525c-like_Glyco_Hydro-like"/>
</dbReference>
<comment type="caution">
    <text evidence="3">The sequence shown here is derived from an EMBL/GenBank/DDBJ whole genome shotgun (WGS) entry which is preliminary data.</text>
</comment>
<dbReference type="Gene3D" id="3.20.20.80">
    <property type="entry name" value="Glycosidases"/>
    <property type="match status" value="1"/>
</dbReference>
<sequence>MTTRRQFVCGSSLALASALPIGRADAATPPDTSAVNCDEKKPTLGIDIYSYFQDANERAIRKNNCRLTCLYLTHSITKIDHEWISKKDYLAERDWGFLPTYIGSQRDSPAEADGTLHGESAIKLMKQAQFPRGSVVYFDIETPKRAGGKYEAYLRAWMKAVLKGGYYPGVYGSYLMVPWLTKITSAIWTVELPGNTRATLESAALQFNRNVLRKSDQTGEQALSDVGSSSEFYDFLFEQGILAYNPKQFPQGIIRQGCIATQYLWEQENLPGLPPKMSFDFDRSLVADPSNAPSIAVALGVQDLIRI</sequence>
<feature type="domain" description="Rv2525c-like glycoside hydrolase-like" evidence="2">
    <location>
        <begin position="89"/>
        <end position="185"/>
    </location>
</feature>
<reference evidence="3 4" key="1">
    <citation type="submission" date="2017-08" db="EMBL/GenBank/DDBJ databases">
        <title>Mesorhizobium wenxinae sp. nov., a novel rhizobial species isolated from root nodules of chickpea (Cicer arietinum L.).</title>
        <authorList>
            <person name="Zhang J."/>
        </authorList>
    </citation>
    <scope>NUCLEOTIDE SEQUENCE [LARGE SCALE GENOMIC DNA]</scope>
    <source>
        <strain evidence="3 4">SDW018</strain>
    </source>
</reference>
<evidence type="ECO:0000256" key="1">
    <source>
        <dbReference type="SAM" id="SignalP"/>
    </source>
</evidence>
<dbReference type="Pfam" id="PF08924">
    <property type="entry name" value="Rv2525c_GlyHyd-like"/>
    <property type="match status" value="1"/>
</dbReference>
<feature type="chain" id="PRO_5013103235" description="Rv2525c-like glycoside hydrolase-like domain-containing protein" evidence="1">
    <location>
        <begin position="27"/>
        <end position="307"/>
    </location>
</feature>
<dbReference type="Proteomes" id="UP000216442">
    <property type="component" value="Unassembled WGS sequence"/>
</dbReference>
<evidence type="ECO:0000259" key="2">
    <source>
        <dbReference type="Pfam" id="PF08924"/>
    </source>
</evidence>
<gene>
    <name evidence="3" type="ORF">CIT26_24485</name>
</gene>
<dbReference type="InterPro" id="IPR017853">
    <property type="entry name" value="GH"/>
</dbReference>
<dbReference type="RefSeq" id="WP_095494973.1">
    <property type="nucleotide sequence ID" value="NZ_NPKJ01000064.1"/>
</dbReference>
<dbReference type="AlphaFoldDB" id="A0A271LHE1"/>
<evidence type="ECO:0000313" key="4">
    <source>
        <dbReference type="Proteomes" id="UP000216442"/>
    </source>
</evidence>
<protein>
    <recommendedName>
        <fullName evidence="2">Rv2525c-like glycoside hydrolase-like domain-containing protein</fullName>
    </recommendedName>
</protein>
<organism evidence="3 4">
    <name type="scientific">Mesorhizobium temperatum</name>
    <dbReference type="NCBI Taxonomy" id="241416"/>
    <lineage>
        <taxon>Bacteria</taxon>
        <taxon>Pseudomonadati</taxon>
        <taxon>Pseudomonadota</taxon>
        <taxon>Alphaproteobacteria</taxon>
        <taxon>Hyphomicrobiales</taxon>
        <taxon>Phyllobacteriaceae</taxon>
        <taxon>Mesorhizobium</taxon>
    </lineage>
</organism>
<dbReference type="EMBL" id="NPKJ01000064">
    <property type="protein sequence ID" value="PAQ06740.1"/>
    <property type="molecule type" value="Genomic_DNA"/>
</dbReference>
<feature type="signal peptide" evidence="1">
    <location>
        <begin position="1"/>
        <end position="26"/>
    </location>
</feature>
<name>A0A271LHE1_9HYPH</name>